<evidence type="ECO:0000259" key="8">
    <source>
        <dbReference type="Pfam" id="PF04239"/>
    </source>
</evidence>
<feature type="transmembrane region" description="Helical" evidence="7">
    <location>
        <begin position="57"/>
        <end position="74"/>
    </location>
</feature>
<dbReference type="Proteomes" id="UP001275867">
    <property type="component" value="Unassembled WGS sequence"/>
</dbReference>
<comment type="similarity">
    <text evidence="2">Belongs to the UPF0702 family.</text>
</comment>
<dbReference type="Pfam" id="PF04239">
    <property type="entry name" value="DUF421"/>
    <property type="match status" value="1"/>
</dbReference>
<keyword evidence="6 7" id="KW-0472">Membrane</keyword>
<evidence type="ECO:0000313" key="10">
    <source>
        <dbReference type="EMBL" id="MDV7694843.1"/>
    </source>
</evidence>
<evidence type="ECO:0000256" key="6">
    <source>
        <dbReference type="ARBA" id="ARBA00023136"/>
    </source>
</evidence>
<evidence type="ECO:0000259" key="9">
    <source>
        <dbReference type="Pfam" id="PF20730"/>
    </source>
</evidence>
<dbReference type="PANTHER" id="PTHR34582:SF5">
    <property type="entry name" value="UPF0702 TRANSMEMBRANE PROTEIN YETF"/>
    <property type="match status" value="1"/>
</dbReference>
<feature type="domain" description="YetF C-terminal" evidence="8">
    <location>
        <begin position="79"/>
        <end position="200"/>
    </location>
</feature>
<evidence type="ECO:0000256" key="5">
    <source>
        <dbReference type="ARBA" id="ARBA00022989"/>
    </source>
</evidence>
<dbReference type="AlphaFoldDB" id="A0AAP5TE37"/>
<proteinExistence type="inferred from homology"/>
<organism evidence="10 11">
    <name type="scientific">Pediococcus parvulus</name>
    <dbReference type="NCBI Taxonomy" id="54062"/>
    <lineage>
        <taxon>Bacteria</taxon>
        <taxon>Bacillati</taxon>
        <taxon>Bacillota</taxon>
        <taxon>Bacilli</taxon>
        <taxon>Lactobacillales</taxon>
        <taxon>Lactobacillaceae</taxon>
        <taxon>Pediococcus</taxon>
    </lineage>
</organism>
<accession>A0AAP5TE37</accession>
<comment type="caution">
    <text evidence="10">The sequence shown here is derived from an EMBL/GenBank/DDBJ whole genome shotgun (WGS) entry which is preliminary data.</text>
</comment>
<comment type="subcellular location">
    <subcellularLocation>
        <location evidence="1">Cell membrane</location>
        <topology evidence="1">Multi-pass membrane protein</topology>
    </subcellularLocation>
</comment>
<dbReference type="GO" id="GO:0005886">
    <property type="term" value="C:plasma membrane"/>
    <property type="evidence" value="ECO:0007669"/>
    <property type="project" value="UniProtKB-SubCell"/>
</dbReference>
<dbReference type="GeneID" id="93383621"/>
<evidence type="ECO:0000256" key="2">
    <source>
        <dbReference type="ARBA" id="ARBA00006448"/>
    </source>
</evidence>
<dbReference type="InterPro" id="IPR048454">
    <property type="entry name" value="YetF_N"/>
</dbReference>
<feature type="domain" description="YetF-like N-terminal transmembrane" evidence="9">
    <location>
        <begin position="4"/>
        <end position="76"/>
    </location>
</feature>
<evidence type="ECO:0000256" key="7">
    <source>
        <dbReference type="SAM" id="Phobius"/>
    </source>
</evidence>
<gene>
    <name evidence="10" type="ORF">GA842_08195</name>
</gene>
<protein>
    <submittedName>
        <fullName evidence="10">DUF421 domain-containing protein</fullName>
    </submittedName>
</protein>
<evidence type="ECO:0000256" key="4">
    <source>
        <dbReference type="ARBA" id="ARBA00022692"/>
    </source>
</evidence>
<dbReference type="Pfam" id="PF20730">
    <property type="entry name" value="YetF_N"/>
    <property type="match status" value="1"/>
</dbReference>
<dbReference type="EMBL" id="WERX01000026">
    <property type="protein sequence ID" value="MDV7694843.1"/>
    <property type="molecule type" value="Genomic_DNA"/>
</dbReference>
<sequence length="222" mass="25567">MFWLIMIKLITGLMGLLLVVRLLGKKSLSDITPFDLIYTLVLGGILEESLYDPKINVLHLLLGIAVWGCLIYFVEKIVQKNDKVNRWLKGEPSVLIRDGVLNLSEINRNKIELEQLRQMARQNQCFSLKNAKHVILENAGQISLVMDSEEDKALSIMLVDQGHIQEKVLKTHQFTKTWLQKNLKQLGYNTLGNLVYVEWSQENGFYVITKEDVTEHIYRIDG</sequence>
<keyword evidence="4 7" id="KW-0812">Transmembrane</keyword>
<dbReference type="PANTHER" id="PTHR34582">
    <property type="entry name" value="UPF0702 TRANSMEMBRANE PROTEIN YCAP"/>
    <property type="match status" value="1"/>
</dbReference>
<keyword evidence="3" id="KW-1003">Cell membrane</keyword>
<keyword evidence="5 7" id="KW-1133">Transmembrane helix</keyword>
<evidence type="ECO:0000256" key="1">
    <source>
        <dbReference type="ARBA" id="ARBA00004651"/>
    </source>
</evidence>
<dbReference type="InterPro" id="IPR023090">
    <property type="entry name" value="UPF0702_alpha/beta_dom_sf"/>
</dbReference>
<dbReference type="Gene3D" id="3.30.240.20">
    <property type="entry name" value="bsu07140 like domains"/>
    <property type="match status" value="2"/>
</dbReference>
<dbReference type="RefSeq" id="WP_260267966.1">
    <property type="nucleotide sequence ID" value="NZ_OZ061292.1"/>
</dbReference>
<name>A0AAP5TE37_9LACO</name>
<evidence type="ECO:0000256" key="3">
    <source>
        <dbReference type="ARBA" id="ARBA00022475"/>
    </source>
</evidence>
<reference evidence="10" key="1">
    <citation type="submission" date="2019-10" db="EMBL/GenBank/DDBJ databases">
        <title>Malate fermentation in French cider.</title>
        <authorList>
            <person name="Cousin F.J."/>
            <person name="Medina Fernandez S."/>
            <person name="Misery B."/>
            <person name="Laplace J.-M."/>
            <person name="Cretenet M."/>
        </authorList>
    </citation>
    <scope>NUCLEOTIDE SEQUENCE</scope>
    <source>
        <strain evidence="10">UCMA15901</strain>
    </source>
</reference>
<evidence type="ECO:0000313" key="11">
    <source>
        <dbReference type="Proteomes" id="UP001275867"/>
    </source>
</evidence>
<dbReference type="InterPro" id="IPR007353">
    <property type="entry name" value="DUF421"/>
</dbReference>